<dbReference type="Gene3D" id="1.20.1740.10">
    <property type="entry name" value="Amino acid/polyamine transporter I"/>
    <property type="match status" value="1"/>
</dbReference>
<feature type="domain" description="Rhodopsin" evidence="7">
    <location>
        <begin position="32"/>
        <end position="267"/>
    </location>
</feature>
<feature type="transmembrane region" description="Helical" evidence="6">
    <location>
        <begin position="570"/>
        <end position="590"/>
    </location>
</feature>
<keyword evidence="2" id="KW-0813">Transport</keyword>
<feature type="transmembrane region" description="Helical" evidence="6">
    <location>
        <begin position="501"/>
        <end position="522"/>
    </location>
</feature>
<keyword evidence="5 6" id="KW-0472">Membrane</keyword>
<dbReference type="PANTHER" id="PTHR45649:SF1">
    <property type="entry name" value="TRANSPORTER, PUTATIVE (EUROFUNG)-RELATED"/>
    <property type="match status" value="1"/>
</dbReference>
<reference evidence="9" key="1">
    <citation type="submission" date="2019-06" db="EMBL/GenBank/DDBJ databases">
        <title>Draft genome sequence of the griseofulvin-producing fungus Xylaria cubensis strain G536.</title>
        <authorList>
            <person name="Mead M.E."/>
            <person name="Raja H.A."/>
            <person name="Steenwyk J.L."/>
            <person name="Knowles S.L."/>
            <person name="Oberlies N.H."/>
            <person name="Rokas A."/>
        </authorList>
    </citation>
    <scope>NUCLEOTIDE SEQUENCE [LARGE SCALE GENOMIC DNA]</scope>
    <source>
        <strain evidence="9">G536</strain>
    </source>
</reference>
<feature type="transmembrane region" description="Helical" evidence="6">
    <location>
        <begin position="708"/>
        <end position="726"/>
    </location>
</feature>
<dbReference type="PANTHER" id="PTHR45649">
    <property type="entry name" value="AMINO-ACID PERMEASE BAT1"/>
    <property type="match status" value="1"/>
</dbReference>
<dbReference type="GO" id="GO:0016020">
    <property type="term" value="C:membrane"/>
    <property type="evidence" value="ECO:0007669"/>
    <property type="project" value="UniProtKB-SubCell"/>
</dbReference>
<organism evidence="8 9">
    <name type="scientific">Xylaria flabelliformis</name>
    <dbReference type="NCBI Taxonomy" id="2512241"/>
    <lineage>
        <taxon>Eukaryota</taxon>
        <taxon>Fungi</taxon>
        <taxon>Dikarya</taxon>
        <taxon>Ascomycota</taxon>
        <taxon>Pezizomycotina</taxon>
        <taxon>Sordariomycetes</taxon>
        <taxon>Xylariomycetidae</taxon>
        <taxon>Xylariales</taxon>
        <taxon>Xylariaceae</taxon>
        <taxon>Xylaria</taxon>
    </lineage>
</organism>
<sequence length="862" mass="93952">MDTRGVPPNNQSSIFQILLWFLFIVATLSLIARIGTKLAMTRKLNLDDWIMLAAQSAYLAQCISISLGASQGLGEPMSSLDENAVQNFLKADYTSFVFQLITLALIKWSISASIQQISPSAVHQRLNWILRMVVGLWLLSALSTSLFQCSFPAPWDYINNTECINRRAWWAYVSVINIGTEFFIVALYCLIIGNLRMSLVRRSVVLLVFSSRLLIIGIALSQLAVFLDTFPSSDLTMDLWLPTILNQATLSTSVVTASIPYLRPFMESLESGVARVENIPGSEEELSHVRAGPRILMVFNTSGHPILPSREPDRRNANMETASLEEKGLQTVMKPGVSDVSSRDDATLTRLGKKPVLKRNFGFMSILGFSCTVLITWEGSLTSITASSSLATSDADTVSGGPSGLLYGFIVVWIGTLSVFATLSELVSMAPTSGGQYHWVSMLAPSSCRKFLGYLTGWLAITGWQALVASGSLVTGTMIQGLILLTHPEYAAVMKNWHGTLLLWAVVLISYGINTAVGSLLAKFEGLVLVLHILGFFAVILPLTLLSPHGSAKDVFDTWVNAGLWQTQGLSFSVGIIGSVFAFLGGDCAIHMSEEIRNAAMVVPRSLMTGLAINGTLGFAMMVATLYSLVDVGEAMTENPQYPFMSIFRHAVGSTAGATVMSALVVVMSFSATTGCLASTSRIYWAFARDRALPGWRVLKKISPRTSIPEYAVMVTVFIAIILSLVNIGHAAAFNGVISISIAGLFGSYLIAASLLLYRRVAGDIHVRDDDNSLTNTTGEKLTWGPWRLSGTLGIANNAFSCVYLTYVFFFSFWPPFREVTPQNFNWAVLVFGTVVSFSIVYYMILRLEASGSNKANLTWTL</sequence>
<feature type="transmembrane region" description="Helical" evidence="6">
    <location>
        <begin position="12"/>
        <end position="31"/>
    </location>
</feature>
<proteinExistence type="predicted"/>
<evidence type="ECO:0000256" key="2">
    <source>
        <dbReference type="ARBA" id="ARBA00022448"/>
    </source>
</evidence>
<evidence type="ECO:0000256" key="3">
    <source>
        <dbReference type="ARBA" id="ARBA00022692"/>
    </source>
</evidence>
<evidence type="ECO:0000256" key="1">
    <source>
        <dbReference type="ARBA" id="ARBA00004141"/>
    </source>
</evidence>
<keyword evidence="4 6" id="KW-1133">Transmembrane helix</keyword>
<accession>A0A553I335</accession>
<feature type="transmembrane region" description="Helical" evidence="6">
    <location>
        <begin position="168"/>
        <end position="192"/>
    </location>
</feature>
<evidence type="ECO:0000259" key="7">
    <source>
        <dbReference type="Pfam" id="PF20684"/>
    </source>
</evidence>
<dbReference type="InterPro" id="IPR002293">
    <property type="entry name" value="AA/rel_permease1"/>
</dbReference>
<dbReference type="EMBL" id="VFLP01000020">
    <property type="protein sequence ID" value="TRX94608.1"/>
    <property type="molecule type" value="Genomic_DNA"/>
</dbReference>
<feature type="transmembrane region" description="Helical" evidence="6">
    <location>
        <begin position="204"/>
        <end position="227"/>
    </location>
</feature>
<feature type="transmembrane region" description="Helical" evidence="6">
    <location>
        <begin position="239"/>
        <end position="262"/>
    </location>
</feature>
<dbReference type="Pfam" id="PF20684">
    <property type="entry name" value="Fung_rhodopsin"/>
    <property type="match status" value="1"/>
</dbReference>
<keyword evidence="9" id="KW-1185">Reference proteome</keyword>
<feature type="transmembrane region" description="Helical" evidence="6">
    <location>
        <begin position="611"/>
        <end position="630"/>
    </location>
</feature>
<evidence type="ECO:0000256" key="4">
    <source>
        <dbReference type="ARBA" id="ARBA00022989"/>
    </source>
</evidence>
<feature type="transmembrane region" description="Helical" evidence="6">
    <location>
        <begin position="795"/>
        <end position="813"/>
    </location>
</feature>
<name>A0A553I335_9PEZI</name>
<feature type="transmembrane region" description="Helical" evidence="6">
    <location>
        <begin position="404"/>
        <end position="430"/>
    </location>
</feature>
<comment type="caution">
    <text evidence="8">The sequence shown here is derived from an EMBL/GenBank/DDBJ whole genome shotgun (WGS) entry which is preliminary data.</text>
</comment>
<evidence type="ECO:0000256" key="6">
    <source>
        <dbReference type="SAM" id="Phobius"/>
    </source>
</evidence>
<feature type="transmembrane region" description="Helical" evidence="6">
    <location>
        <begin position="451"/>
        <end position="481"/>
    </location>
</feature>
<dbReference type="OrthoDB" id="3257095at2759"/>
<dbReference type="STRING" id="2512241.A0A553I335"/>
<feature type="transmembrane region" description="Helical" evidence="6">
    <location>
        <begin position="825"/>
        <end position="845"/>
    </location>
</feature>
<dbReference type="AlphaFoldDB" id="A0A553I335"/>
<feature type="transmembrane region" description="Helical" evidence="6">
    <location>
        <begin position="529"/>
        <end position="550"/>
    </location>
</feature>
<feature type="transmembrane region" description="Helical" evidence="6">
    <location>
        <begin position="732"/>
        <end position="758"/>
    </location>
</feature>
<comment type="subcellular location">
    <subcellularLocation>
        <location evidence="1">Membrane</location>
        <topology evidence="1">Multi-pass membrane protein</topology>
    </subcellularLocation>
</comment>
<feature type="transmembrane region" description="Helical" evidence="6">
    <location>
        <begin position="361"/>
        <end position="384"/>
    </location>
</feature>
<dbReference type="InterPro" id="IPR049326">
    <property type="entry name" value="Rhodopsin_dom_fungi"/>
</dbReference>
<evidence type="ECO:0000256" key="5">
    <source>
        <dbReference type="ARBA" id="ARBA00023136"/>
    </source>
</evidence>
<keyword evidence="3 6" id="KW-0812">Transmembrane</keyword>
<feature type="transmembrane region" description="Helical" evidence="6">
    <location>
        <begin position="126"/>
        <end position="148"/>
    </location>
</feature>
<gene>
    <name evidence="8" type="ORF">FHL15_004380</name>
</gene>
<protein>
    <recommendedName>
        <fullName evidence="7">Rhodopsin domain-containing protein</fullName>
    </recommendedName>
</protein>
<feature type="transmembrane region" description="Helical" evidence="6">
    <location>
        <begin position="663"/>
        <end position="687"/>
    </location>
</feature>
<dbReference type="GO" id="GO:0022857">
    <property type="term" value="F:transmembrane transporter activity"/>
    <property type="evidence" value="ECO:0007669"/>
    <property type="project" value="InterPro"/>
</dbReference>
<dbReference type="Proteomes" id="UP000319160">
    <property type="component" value="Unassembled WGS sequence"/>
</dbReference>
<evidence type="ECO:0000313" key="9">
    <source>
        <dbReference type="Proteomes" id="UP000319160"/>
    </source>
</evidence>
<evidence type="ECO:0000313" key="8">
    <source>
        <dbReference type="EMBL" id="TRX94608.1"/>
    </source>
</evidence>
<dbReference type="Pfam" id="PF13520">
    <property type="entry name" value="AA_permease_2"/>
    <property type="match status" value="1"/>
</dbReference>